<dbReference type="AlphaFoldDB" id="A0A1L8WCC3"/>
<dbReference type="Proteomes" id="UP000182152">
    <property type="component" value="Unassembled WGS sequence"/>
</dbReference>
<dbReference type="EMBL" id="JXLB01000023">
    <property type="protein sequence ID" value="OJG78657.1"/>
    <property type="molecule type" value="Genomic_DNA"/>
</dbReference>
<evidence type="ECO:0000313" key="2">
    <source>
        <dbReference type="EMBL" id="OJG78657.1"/>
    </source>
</evidence>
<name>A0A1L8WCC3_9ENTE</name>
<gene>
    <name evidence="2" type="ORF">RV14_GL001119</name>
</gene>
<dbReference type="RefSeq" id="WP_071856078.1">
    <property type="nucleotide sequence ID" value="NZ_JXLB01000023.1"/>
</dbReference>
<sequence>MTNKKIATRTITIVALCIGINYIGGTLALWLRLPVYLDSMGTIFAGTLLGPSIGLMTGLFSSVLSGVTADIFSFYYSPVQMLTGLLSGVIFYQRFFSPKKQFLVLGALVLSFPGTIVSSIITVNLFGGVTSSGSSMIVQFLHGLGINQTFSVIFVQTGTDFLDRFLSLSVVVFVSIALAKRGYRNSFQIKNSKQKFFK</sequence>
<proteinExistence type="predicted"/>
<feature type="transmembrane region" description="Helical" evidence="1">
    <location>
        <begin position="73"/>
        <end position="92"/>
    </location>
</feature>
<dbReference type="InterPro" id="IPR024529">
    <property type="entry name" value="ECF_trnsprt_substrate-spec"/>
</dbReference>
<feature type="transmembrane region" description="Helical" evidence="1">
    <location>
        <begin position="43"/>
        <end position="67"/>
    </location>
</feature>
<accession>A0A1L8WCC3</accession>
<keyword evidence="3" id="KW-1185">Reference proteome</keyword>
<keyword evidence="1" id="KW-0812">Transmembrane</keyword>
<evidence type="ECO:0000256" key="1">
    <source>
        <dbReference type="SAM" id="Phobius"/>
    </source>
</evidence>
<evidence type="ECO:0000313" key="3">
    <source>
        <dbReference type="Proteomes" id="UP000182152"/>
    </source>
</evidence>
<dbReference type="OrthoDB" id="9766854at2"/>
<keyword evidence="1" id="KW-0472">Membrane</keyword>
<dbReference type="Gene3D" id="1.10.1760.20">
    <property type="match status" value="1"/>
</dbReference>
<feature type="transmembrane region" description="Helical" evidence="1">
    <location>
        <begin position="165"/>
        <end position="183"/>
    </location>
</feature>
<keyword evidence="1" id="KW-1133">Transmembrane helix</keyword>
<comment type="caution">
    <text evidence="2">The sequence shown here is derived from an EMBL/GenBank/DDBJ whole genome shotgun (WGS) entry which is preliminary data.</text>
</comment>
<dbReference type="GO" id="GO:0022857">
    <property type="term" value="F:transmembrane transporter activity"/>
    <property type="evidence" value="ECO:0007669"/>
    <property type="project" value="InterPro"/>
</dbReference>
<organism evidence="2 3">
    <name type="scientific">Enterococcus ratti</name>
    <dbReference type="NCBI Taxonomy" id="150033"/>
    <lineage>
        <taxon>Bacteria</taxon>
        <taxon>Bacillati</taxon>
        <taxon>Bacillota</taxon>
        <taxon>Bacilli</taxon>
        <taxon>Lactobacillales</taxon>
        <taxon>Enterococcaceae</taxon>
        <taxon>Enterococcus</taxon>
    </lineage>
</organism>
<dbReference type="STRING" id="150033.RV14_GL001119"/>
<feature type="transmembrane region" description="Helical" evidence="1">
    <location>
        <begin position="6"/>
        <end position="31"/>
    </location>
</feature>
<dbReference type="Pfam" id="PF12822">
    <property type="entry name" value="ECF_trnsprt"/>
    <property type="match status" value="1"/>
</dbReference>
<reference evidence="2 3" key="1">
    <citation type="submission" date="2014-12" db="EMBL/GenBank/DDBJ databases">
        <title>Draft genome sequences of 29 type strains of Enterococci.</title>
        <authorList>
            <person name="Zhong Z."/>
            <person name="Sun Z."/>
            <person name="Liu W."/>
            <person name="Zhang W."/>
            <person name="Zhang H."/>
        </authorList>
    </citation>
    <scope>NUCLEOTIDE SEQUENCE [LARGE SCALE GENOMIC DNA]</scope>
    <source>
        <strain evidence="2 3">DSM 15687</strain>
    </source>
</reference>
<protein>
    <submittedName>
        <fullName evidence="2">Integral membrane protein</fullName>
    </submittedName>
</protein>
<feature type="transmembrane region" description="Helical" evidence="1">
    <location>
        <begin position="104"/>
        <end position="126"/>
    </location>
</feature>